<dbReference type="AlphaFoldDB" id="A0A067P893"/>
<dbReference type="EMBL" id="KL197753">
    <property type="protein sequence ID" value="KDQ50959.1"/>
    <property type="molecule type" value="Genomic_DNA"/>
</dbReference>
<evidence type="ECO:0008006" key="3">
    <source>
        <dbReference type="Google" id="ProtNLM"/>
    </source>
</evidence>
<keyword evidence="2" id="KW-1185">Reference proteome</keyword>
<evidence type="ECO:0000313" key="1">
    <source>
        <dbReference type="EMBL" id="KDQ50959.1"/>
    </source>
</evidence>
<feature type="non-terminal residue" evidence="1">
    <location>
        <position position="201"/>
    </location>
</feature>
<accession>A0A067P893</accession>
<dbReference type="HOGENOM" id="CLU_046752_2_0_1"/>
<gene>
    <name evidence="1" type="ORF">JAAARDRAFT_87431</name>
</gene>
<dbReference type="OrthoDB" id="3341102at2759"/>
<sequence length="201" mass="22718">WSEWRMTKAGHKLPADWDVQCEQVFLRLAFTIKEHDVPAELYVNTDQTNMVYTQGTKLTWAPMGSKQVSVVSDDEKRAVTLIVSISNSGVLLPFQAVYVGESSRSLPKKTALKYREMQDAGMFFASGGASYWSTQETMQGLVEDIIAPYFAKKKAELGLPESQKAIWQIDAWSVHRSAEFRGYMRKNHPNIILMYIPAGCT</sequence>
<feature type="non-terminal residue" evidence="1">
    <location>
        <position position="1"/>
    </location>
</feature>
<protein>
    <recommendedName>
        <fullName evidence="3">DDE-1 domain-containing protein</fullName>
    </recommendedName>
</protein>
<proteinExistence type="predicted"/>
<name>A0A067P893_9AGAM</name>
<dbReference type="Proteomes" id="UP000027265">
    <property type="component" value="Unassembled WGS sequence"/>
</dbReference>
<reference evidence="2" key="1">
    <citation type="journal article" date="2014" name="Proc. Natl. Acad. Sci. U.S.A.">
        <title>Extensive sampling of basidiomycete genomes demonstrates inadequacy of the white-rot/brown-rot paradigm for wood decay fungi.</title>
        <authorList>
            <person name="Riley R."/>
            <person name="Salamov A.A."/>
            <person name="Brown D.W."/>
            <person name="Nagy L.G."/>
            <person name="Floudas D."/>
            <person name="Held B.W."/>
            <person name="Levasseur A."/>
            <person name="Lombard V."/>
            <person name="Morin E."/>
            <person name="Otillar R."/>
            <person name="Lindquist E.A."/>
            <person name="Sun H."/>
            <person name="LaButti K.M."/>
            <person name="Schmutz J."/>
            <person name="Jabbour D."/>
            <person name="Luo H."/>
            <person name="Baker S.E."/>
            <person name="Pisabarro A.G."/>
            <person name="Walton J.D."/>
            <person name="Blanchette R.A."/>
            <person name="Henrissat B."/>
            <person name="Martin F."/>
            <person name="Cullen D."/>
            <person name="Hibbett D.S."/>
            <person name="Grigoriev I.V."/>
        </authorList>
    </citation>
    <scope>NUCLEOTIDE SEQUENCE [LARGE SCALE GENOMIC DNA]</scope>
    <source>
        <strain evidence="2">MUCL 33604</strain>
    </source>
</reference>
<dbReference type="InParanoid" id="A0A067P893"/>
<organism evidence="1 2">
    <name type="scientific">Jaapia argillacea MUCL 33604</name>
    <dbReference type="NCBI Taxonomy" id="933084"/>
    <lineage>
        <taxon>Eukaryota</taxon>
        <taxon>Fungi</taxon>
        <taxon>Dikarya</taxon>
        <taxon>Basidiomycota</taxon>
        <taxon>Agaricomycotina</taxon>
        <taxon>Agaricomycetes</taxon>
        <taxon>Agaricomycetidae</taxon>
        <taxon>Jaapiales</taxon>
        <taxon>Jaapiaceae</taxon>
        <taxon>Jaapia</taxon>
    </lineage>
</organism>
<dbReference type="STRING" id="933084.A0A067P893"/>
<evidence type="ECO:0000313" key="2">
    <source>
        <dbReference type="Proteomes" id="UP000027265"/>
    </source>
</evidence>